<proteinExistence type="predicted"/>
<gene>
    <name evidence="3" type="ORF">C5Q96_02835</name>
</gene>
<evidence type="ECO:0000259" key="2">
    <source>
        <dbReference type="PROSITE" id="PS51831"/>
    </source>
</evidence>
<dbReference type="InterPro" id="IPR006261">
    <property type="entry name" value="dGTPase"/>
</dbReference>
<dbReference type="NCBIfam" id="TIGR01353">
    <property type="entry name" value="dGTP_triPase"/>
    <property type="match status" value="1"/>
</dbReference>
<dbReference type="InterPro" id="IPR003607">
    <property type="entry name" value="HD/PDEase_dom"/>
</dbReference>
<name>A0A2S0L3N8_9FIRM</name>
<dbReference type="PROSITE" id="PS51831">
    <property type="entry name" value="HD"/>
    <property type="match status" value="1"/>
</dbReference>
<dbReference type="EMBL" id="CP027228">
    <property type="protein sequence ID" value="AVM47844.1"/>
    <property type="molecule type" value="Genomic_DNA"/>
</dbReference>
<evidence type="ECO:0000313" key="4">
    <source>
        <dbReference type="Proteomes" id="UP000237883"/>
    </source>
</evidence>
<dbReference type="RefSeq" id="WP_106056923.1">
    <property type="nucleotide sequence ID" value="NZ_CP027228.1"/>
</dbReference>
<dbReference type="Pfam" id="PF01966">
    <property type="entry name" value="HD"/>
    <property type="match status" value="1"/>
</dbReference>
<dbReference type="CDD" id="cd00077">
    <property type="entry name" value="HDc"/>
    <property type="match status" value="1"/>
</dbReference>
<evidence type="ECO:0000313" key="3">
    <source>
        <dbReference type="EMBL" id="AVM47844.1"/>
    </source>
</evidence>
<feature type="domain" description="HD" evidence="2">
    <location>
        <begin position="75"/>
        <end position="188"/>
    </location>
</feature>
<dbReference type="GO" id="GO:0016793">
    <property type="term" value="F:triphosphoric monoester hydrolase activity"/>
    <property type="evidence" value="ECO:0007669"/>
    <property type="project" value="InterPro"/>
</dbReference>
<dbReference type="GeneID" id="78391191"/>
<dbReference type="InterPro" id="IPR026875">
    <property type="entry name" value="PHydrolase_assoc_dom"/>
</dbReference>
<dbReference type="SMART" id="SM00471">
    <property type="entry name" value="HDc"/>
    <property type="match status" value="1"/>
</dbReference>
<sequence length="339" mass="39252">MILRDDLERREFNYLDERASKSKNSLGRDVFEDKCSFRTDYQRDRDRIIHSKAFRRLMHKTQVFLAPEGDHYRTRLTHTLEVAQVARTIAKTLNYNEDLTEAIALGHDLGHTPFGHNGEDVLNRIHPGGFRHNEQSLRIVERLECTSKRVGLNLTKEVRDGILNHRGEGIPITLEGQIVKISDRIAYINHDIDDAIRSNVITIDVLPTEDLDVLGHSHSERINNLISDLVTFSDGKDKISLSPDFNRALLHLRKYMFEHVYCSELVKREEDMNKVEVVITALYNYFIKHPDKLPELYREVALEDGNATAVKDYVSGMTDRYAISLYSDLFVPRGWTEFK</sequence>
<dbReference type="PANTHER" id="PTHR35795">
    <property type="entry name" value="SLR1885 PROTEIN"/>
    <property type="match status" value="1"/>
</dbReference>
<dbReference type="AlphaFoldDB" id="A0A2S0L3N8"/>
<dbReference type="SUPFAM" id="SSF109604">
    <property type="entry name" value="HD-domain/PDEase-like"/>
    <property type="match status" value="1"/>
</dbReference>
<dbReference type="Proteomes" id="UP000237883">
    <property type="component" value="Chromosome"/>
</dbReference>
<dbReference type="PANTHER" id="PTHR35795:SF1">
    <property type="entry name" value="BIS(5'-NUCLEOSYL)-TETRAPHOSPHATASE, SYMMETRICAL"/>
    <property type="match status" value="1"/>
</dbReference>
<dbReference type="OrthoDB" id="9803619at2"/>
<protein>
    <submittedName>
        <fullName evidence="3">Deoxyguanosinetriphosphate triphosphohydrolase</fullName>
    </submittedName>
</protein>
<dbReference type="Pfam" id="PF13286">
    <property type="entry name" value="HD_assoc"/>
    <property type="match status" value="1"/>
</dbReference>
<dbReference type="KEGG" id="mdv:C5Q96_02835"/>
<reference evidence="4" key="1">
    <citation type="submission" date="2018-02" db="EMBL/GenBank/DDBJ databases">
        <authorList>
            <person name="Holder M.E."/>
            <person name="Ajami N.J."/>
            <person name="Petrosino J.F."/>
        </authorList>
    </citation>
    <scope>NUCLEOTIDE SEQUENCE [LARGE SCALE GENOMIC DNA]</scope>
    <source>
        <strain evidence="4">CCUG 47132</strain>
    </source>
</reference>
<evidence type="ECO:0000256" key="1">
    <source>
        <dbReference type="ARBA" id="ARBA00022801"/>
    </source>
</evidence>
<dbReference type="NCBIfam" id="NF002327">
    <property type="entry name" value="PRK01286.1-2"/>
    <property type="match status" value="1"/>
</dbReference>
<dbReference type="InterPro" id="IPR051094">
    <property type="entry name" value="Diverse_Catalytic_Enzymes"/>
</dbReference>
<keyword evidence="4" id="KW-1185">Reference proteome</keyword>
<keyword evidence="1 3" id="KW-0378">Hydrolase</keyword>
<accession>A0A2S0L3N8</accession>
<organism evidence="3 4">
    <name type="scientific">Mogibacterium diversum</name>
    <dbReference type="NCBI Taxonomy" id="114527"/>
    <lineage>
        <taxon>Bacteria</taxon>
        <taxon>Bacillati</taxon>
        <taxon>Bacillota</taxon>
        <taxon>Clostridia</taxon>
        <taxon>Peptostreptococcales</taxon>
        <taxon>Anaerovoracaceae</taxon>
        <taxon>Mogibacterium</taxon>
    </lineage>
</organism>
<dbReference type="InterPro" id="IPR006674">
    <property type="entry name" value="HD_domain"/>
</dbReference>
<dbReference type="Gene3D" id="1.10.3210.10">
    <property type="entry name" value="Hypothetical protein af1432"/>
    <property type="match status" value="1"/>
</dbReference>